<keyword evidence="3" id="KW-1185">Reference proteome</keyword>
<evidence type="ECO:0000313" key="2">
    <source>
        <dbReference type="EMBL" id="BCB90427.1"/>
    </source>
</evidence>
<feature type="region of interest" description="Disordered" evidence="1">
    <location>
        <begin position="87"/>
        <end position="186"/>
    </location>
</feature>
<evidence type="ECO:0000256" key="1">
    <source>
        <dbReference type="SAM" id="MobiDB-lite"/>
    </source>
</evidence>
<gene>
    <name evidence="2" type="ORF">Psuf_077400</name>
</gene>
<evidence type="ECO:0000313" key="3">
    <source>
        <dbReference type="Proteomes" id="UP000503011"/>
    </source>
</evidence>
<organism evidence="2 3">
    <name type="scientific">Phytohabitans suffuscus</name>
    <dbReference type="NCBI Taxonomy" id="624315"/>
    <lineage>
        <taxon>Bacteria</taxon>
        <taxon>Bacillati</taxon>
        <taxon>Actinomycetota</taxon>
        <taxon>Actinomycetes</taxon>
        <taxon>Micromonosporales</taxon>
        <taxon>Micromonosporaceae</taxon>
    </lineage>
</organism>
<sequence>MHGEGPRDGHPLPHAAGQLRRVVPGEVGEPDQVEHLPGPLAPLRAGGAAQLEGKLDVAPHGAPVEEPGLLERDPVLLVQARLAGRFAGDGHRAPGGRHQVGDDAQQRRLAAAGRADQRHELSTPDGQVDAGERHDLVGPPRVEDLADTGQLHSGGHVALRRFDASSAIPTAPATTRPSSAAPSIAV</sequence>
<feature type="compositionally biased region" description="Low complexity" evidence="1">
    <location>
        <begin position="164"/>
        <end position="186"/>
    </location>
</feature>
<accession>A0A6F8YWA9</accession>
<dbReference type="KEGG" id="psuu:Psuf_077400"/>
<protein>
    <submittedName>
        <fullName evidence="2">Uncharacterized protein</fullName>
    </submittedName>
</protein>
<feature type="region of interest" description="Disordered" evidence="1">
    <location>
        <begin position="1"/>
        <end position="43"/>
    </location>
</feature>
<dbReference type="Proteomes" id="UP000503011">
    <property type="component" value="Chromosome"/>
</dbReference>
<dbReference type="AlphaFoldDB" id="A0A6F8YWA9"/>
<reference evidence="2 3" key="2">
    <citation type="submission" date="2020-03" db="EMBL/GenBank/DDBJ databases">
        <authorList>
            <person name="Ichikawa N."/>
            <person name="Kimura A."/>
            <person name="Kitahashi Y."/>
            <person name="Uohara A."/>
        </authorList>
    </citation>
    <scope>NUCLEOTIDE SEQUENCE [LARGE SCALE GENOMIC DNA]</scope>
    <source>
        <strain evidence="2 3">NBRC 105367</strain>
    </source>
</reference>
<feature type="compositionally biased region" description="Basic and acidic residues" evidence="1">
    <location>
        <begin position="1"/>
        <end position="11"/>
    </location>
</feature>
<dbReference type="EMBL" id="AP022871">
    <property type="protein sequence ID" value="BCB90427.1"/>
    <property type="molecule type" value="Genomic_DNA"/>
</dbReference>
<feature type="compositionally biased region" description="Basic and acidic residues" evidence="1">
    <location>
        <begin position="130"/>
        <end position="144"/>
    </location>
</feature>
<reference evidence="2 3" key="1">
    <citation type="submission" date="2020-03" db="EMBL/GenBank/DDBJ databases">
        <title>Whole genome shotgun sequence of Phytohabitans suffuscus NBRC 105367.</title>
        <authorList>
            <person name="Komaki H."/>
            <person name="Tamura T."/>
        </authorList>
    </citation>
    <scope>NUCLEOTIDE SEQUENCE [LARGE SCALE GENOMIC DNA]</scope>
    <source>
        <strain evidence="2 3">NBRC 105367</strain>
    </source>
</reference>
<proteinExistence type="predicted"/>
<dbReference type="AntiFam" id="ANF00095">
    <property type="entry name" value="Shadow ORF (opposite ABC transporters)"/>
</dbReference>
<name>A0A6F8YWA9_9ACTN</name>